<protein>
    <submittedName>
        <fullName evidence="1">Uncharacterized protein</fullName>
    </submittedName>
</protein>
<keyword evidence="2" id="KW-1185">Reference proteome</keyword>
<dbReference type="OrthoDB" id="2422413at2759"/>
<evidence type="ECO:0000313" key="2">
    <source>
        <dbReference type="Proteomes" id="UP000439903"/>
    </source>
</evidence>
<organism evidence="1 2">
    <name type="scientific">Gigaspora margarita</name>
    <dbReference type="NCBI Taxonomy" id="4874"/>
    <lineage>
        <taxon>Eukaryota</taxon>
        <taxon>Fungi</taxon>
        <taxon>Fungi incertae sedis</taxon>
        <taxon>Mucoromycota</taxon>
        <taxon>Glomeromycotina</taxon>
        <taxon>Glomeromycetes</taxon>
        <taxon>Diversisporales</taxon>
        <taxon>Gigasporaceae</taxon>
        <taxon>Gigaspora</taxon>
    </lineage>
</organism>
<accession>A0A8H3XK08</accession>
<dbReference type="Proteomes" id="UP000439903">
    <property type="component" value="Unassembled WGS sequence"/>
</dbReference>
<name>A0A8H3XK08_GIGMA</name>
<proteinExistence type="predicted"/>
<comment type="caution">
    <text evidence="1">The sequence shown here is derived from an EMBL/GenBank/DDBJ whole genome shotgun (WGS) entry which is preliminary data.</text>
</comment>
<dbReference type="AlphaFoldDB" id="A0A8H3XK08"/>
<evidence type="ECO:0000313" key="1">
    <source>
        <dbReference type="EMBL" id="KAF0475791.1"/>
    </source>
</evidence>
<sequence length="127" mass="14277">MYFMVNGTNKKSSDCAIFNVNASVMAAVNWSPDPLGHDGMTMTFKVNQQLNRTSTIFTRIMFSFNDDKGHIIGYTLHPVERNATVIQDTFNVVIPRKIPSKHTISVALEALGIYTHCITFYRDSRSG</sequence>
<dbReference type="EMBL" id="WTPW01000840">
    <property type="protein sequence ID" value="KAF0475791.1"/>
    <property type="molecule type" value="Genomic_DNA"/>
</dbReference>
<reference evidence="1 2" key="1">
    <citation type="journal article" date="2019" name="Environ. Microbiol.">
        <title>At the nexus of three kingdoms: the genome of the mycorrhizal fungus Gigaspora margarita provides insights into plant, endobacterial and fungal interactions.</title>
        <authorList>
            <person name="Venice F."/>
            <person name="Ghignone S."/>
            <person name="Salvioli di Fossalunga A."/>
            <person name="Amselem J."/>
            <person name="Novero M."/>
            <person name="Xianan X."/>
            <person name="Sedzielewska Toro K."/>
            <person name="Morin E."/>
            <person name="Lipzen A."/>
            <person name="Grigoriev I.V."/>
            <person name="Henrissat B."/>
            <person name="Martin F.M."/>
            <person name="Bonfante P."/>
        </authorList>
    </citation>
    <scope>NUCLEOTIDE SEQUENCE [LARGE SCALE GENOMIC DNA]</scope>
    <source>
        <strain evidence="1 2">BEG34</strain>
    </source>
</reference>
<gene>
    <name evidence="1" type="ORF">F8M41_024543</name>
</gene>